<dbReference type="EC" id="3.2.1.78" evidence="7"/>
<evidence type="ECO:0000256" key="4">
    <source>
        <dbReference type="PROSITE-ProRule" id="PRU01100"/>
    </source>
</evidence>
<dbReference type="InterPro" id="IPR008979">
    <property type="entry name" value="Galactose-bd-like_sf"/>
</dbReference>
<reference evidence="7 8" key="1">
    <citation type="submission" date="2023-07" db="EMBL/GenBank/DDBJ databases">
        <title>Genomic Encyclopedia of Type Strains, Phase IV (KMG-IV): sequencing the most valuable type-strain genomes for metagenomic binning, comparative biology and taxonomic classification.</title>
        <authorList>
            <person name="Goeker M."/>
        </authorList>
    </citation>
    <scope>NUCLEOTIDE SEQUENCE [LARGE SCALE GENOMIC DNA]</scope>
    <source>
        <strain evidence="7 8">DSM 17723</strain>
    </source>
</reference>
<dbReference type="InterPro" id="IPR005084">
    <property type="entry name" value="CBM6"/>
</dbReference>
<keyword evidence="8" id="KW-1185">Reference proteome</keyword>
<evidence type="ECO:0000259" key="5">
    <source>
        <dbReference type="PROSITE" id="PS51175"/>
    </source>
</evidence>
<dbReference type="Pfam" id="PF02156">
    <property type="entry name" value="Glyco_hydro_26"/>
    <property type="match status" value="1"/>
</dbReference>
<proteinExistence type="inferred from homology"/>
<dbReference type="Pfam" id="PF16990">
    <property type="entry name" value="CBM_35"/>
    <property type="match status" value="1"/>
</dbReference>
<organism evidence="7 8">
    <name type="scientific">Metabacillus niabensis</name>
    <dbReference type="NCBI Taxonomy" id="324854"/>
    <lineage>
        <taxon>Bacteria</taxon>
        <taxon>Bacillati</taxon>
        <taxon>Bacillota</taxon>
        <taxon>Bacilli</taxon>
        <taxon>Bacillales</taxon>
        <taxon>Bacillaceae</taxon>
        <taxon>Metabacillus</taxon>
    </lineage>
</organism>
<dbReference type="InterPro" id="IPR022790">
    <property type="entry name" value="GH26_dom"/>
</dbReference>
<feature type="domain" description="CBM6" evidence="5">
    <location>
        <begin position="12"/>
        <end position="130"/>
    </location>
</feature>
<dbReference type="PROSITE" id="PS51764">
    <property type="entry name" value="GH26"/>
    <property type="match status" value="1"/>
</dbReference>
<evidence type="ECO:0000259" key="6">
    <source>
        <dbReference type="PROSITE" id="PS51764"/>
    </source>
</evidence>
<dbReference type="InterPro" id="IPR000805">
    <property type="entry name" value="Glyco_hydro_26"/>
</dbReference>
<evidence type="ECO:0000256" key="3">
    <source>
        <dbReference type="ARBA" id="ARBA00023295"/>
    </source>
</evidence>
<dbReference type="SUPFAM" id="SSF49785">
    <property type="entry name" value="Galactose-binding domain-like"/>
    <property type="match status" value="1"/>
</dbReference>
<evidence type="ECO:0000256" key="2">
    <source>
        <dbReference type="ARBA" id="ARBA00022801"/>
    </source>
</evidence>
<protein>
    <submittedName>
        <fullName evidence="7">Mannan endo-1,4-beta-mannosidase</fullName>
        <ecNumber evidence="7">3.2.1.78</ecNumber>
    </submittedName>
</protein>
<dbReference type="Proteomes" id="UP001232245">
    <property type="component" value="Unassembled WGS sequence"/>
</dbReference>
<name>A0ABT9YVF8_9BACI</name>
<accession>A0ABT9YVF8</accession>
<gene>
    <name evidence="7" type="ORF">J2S02_000300</name>
</gene>
<dbReference type="Gene3D" id="3.20.20.80">
    <property type="entry name" value="Glycosidases"/>
    <property type="match status" value="1"/>
</dbReference>
<dbReference type="InterPro" id="IPR017853">
    <property type="entry name" value="GH"/>
</dbReference>
<comment type="caution">
    <text evidence="7">The sequence shown here is derived from an EMBL/GenBank/DDBJ whole genome shotgun (WGS) entry which is preliminary data.</text>
</comment>
<sequence length="463" mass="52744">MSNIETSHKVKMIFQAEEGSLSGGYISTSLSGFSGKGYVTGLLNEGDSLEVKADIPNDGQYKLLIRLASMEGEKRNFLYIDGDCYGQFISEKTDSFEELELCTLFFTKGLHTIKIAKAWGGVDIDRFMITSTTPTNLYTPTFQLVNKDSSASAKKLMNFFREIYGKKIITGQHTAAAHGPELDHIKKVTGKLPALRGFDLLSYSFMTETDEPTDHKLIEIEENKGSIESAIEWSTRFNGIVTFCWHWYAPTGGKDKTFYTENTQFDLNKALIPGTTEYEALLSDMDEIALQLKKLKDANVPVLWRPLHEADGGWFWWGASGPETYKSLYKWMFERFTKEHQLNNLIWVWNAPNKEWYPGDDYVDIAGVDTYVPNGEYGPLKCQFDHLQALINNQKPIALTENGPIPDPEKLIKSRTPWLWYMPWYGDFVFNGLSTSEEQLKKVYDHPYCLTLEDLQSVSLKES</sequence>
<feature type="domain" description="GH26" evidence="6">
    <location>
        <begin position="151"/>
        <end position="453"/>
    </location>
</feature>
<evidence type="ECO:0000313" key="8">
    <source>
        <dbReference type="Proteomes" id="UP001232245"/>
    </source>
</evidence>
<dbReference type="EMBL" id="JAUSTZ010000001">
    <property type="protein sequence ID" value="MDQ0223978.1"/>
    <property type="molecule type" value="Genomic_DNA"/>
</dbReference>
<evidence type="ECO:0000256" key="1">
    <source>
        <dbReference type="ARBA" id="ARBA00007754"/>
    </source>
</evidence>
<dbReference type="Gene3D" id="2.60.120.260">
    <property type="entry name" value="Galactose-binding domain-like"/>
    <property type="match status" value="1"/>
</dbReference>
<feature type="active site" description="Proton donor" evidence="4">
    <location>
        <position position="309"/>
    </location>
</feature>
<keyword evidence="3 4" id="KW-0326">Glycosidase</keyword>
<comment type="similarity">
    <text evidence="1 4">Belongs to the glycosyl hydrolase 26 family.</text>
</comment>
<dbReference type="PANTHER" id="PTHR40079">
    <property type="entry name" value="MANNAN ENDO-1,4-BETA-MANNOSIDASE E-RELATED"/>
    <property type="match status" value="1"/>
</dbReference>
<dbReference type="PRINTS" id="PR00739">
    <property type="entry name" value="GLHYDRLASE26"/>
</dbReference>
<dbReference type="PROSITE" id="PS51175">
    <property type="entry name" value="CBM6"/>
    <property type="match status" value="1"/>
</dbReference>
<keyword evidence="2 4" id="KW-0378">Hydrolase</keyword>
<feature type="active site" description="Nucleophile" evidence="4">
    <location>
        <position position="401"/>
    </location>
</feature>
<dbReference type="GO" id="GO:0016985">
    <property type="term" value="F:mannan endo-1,4-beta-mannosidase activity"/>
    <property type="evidence" value="ECO:0007669"/>
    <property type="project" value="UniProtKB-EC"/>
</dbReference>
<evidence type="ECO:0000313" key="7">
    <source>
        <dbReference type="EMBL" id="MDQ0223978.1"/>
    </source>
</evidence>
<dbReference type="RefSeq" id="WP_174880982.1">
    <property type="nucleotide sequence ID" value="NZ_CADEPK010000298.1"/>
</dbReference>
<dbReference type="PANTHER" id="PTHR40079:SF4">
    <property type="entry name" value="GH26 DOMAIN-CONTAINING PROTEIN-RELATED"/>
    <property type="match status" value="1"/>
</dbReference>
<dbReference type="SUPFAM" id="SSF51445">
    <property type="entry name" value="(Trans)glycosidases"/>
    <property type="match status" value="1"/>
</dbReference>